<sequence>MELIANQSRGLQTAWLLSTLGSKASSRGKIIRKDDLLKISIPELCTELIEYHRDGVGVNIRFSSNVLHGISILYGSKIAQVLTEVTHVQLRLQNTYIHLSTGSNESLMKQDKVHTLKRSEFLENDQAFQVECDFMPRLQISGLGLDELPEVKRRKLEIAEYDLREFSVFDTTSGADASTITGLDHFALAIDQQTDANFDNIDFSIHDNDRGALDDNEHVNLQFNEDGEILEIQERGIVRSSSSDAEIEHSRRGGDSLQMSDELDVAQDLQRQEDMEPTIHELTIENEEDHEKSGEALHPLTSSSFRIPKRKLVIDDITSLTRDFIINHHDNYATIMNYRASSISTRRRLQQVYQQLNSTRFRPWASGSSVRHLNSSSIEETINRTMGIFHRTEIMANEVSEQARNSQVLMEIERSRVLPSEDLSQDLEDIGHRDLEDLNFDAAMLDLDFNLERSRVEEDDDRDEDELFYQSSSLGLSSDGGDDLQPHLIPRLKKLVKYFIQRSVELGKASNSQEEEYHLNFKELVPVRYNNEVNTKKIAAGAFSSILFLANKDIVSIDEGRQRIEDITLSSSSDINLTLYKSE</sequence>
<keyword evidence="6" id="KW-1185">Reference proteome</keyword>
<dbReference type="GO" id="GO:0007062">
    <property type="term" value="P:sister chromatid cohesion"/>
    <property type="evidence" value="ECO:0007669"/>
    <property type="project" value="InterPro"/>
</dbReference>
<dbReference type="GO" id="GO:0003682">
    <property type="term" value="F:chromatin binding"/>
    <property type="evidence" value="ECO:0007669"/>
    <property type="project" value="TreeGrafter"/>
</dbReference>
<reference evidence="5 6" key="1">
    <citation type="submission" date="2020-12" db="EMBL/GenBank/DDBJ databases">
        <title>Effect of drift, selection, and recombination on the evolution of hybrid genomes in Candida yeast pathogens.</title>
        <authorList>
            <person name="Mixao V."/>
            <person name="Ksiezopolska E."/>
            <person name="Saus E."/>
            <person name="Boekhout T."/>
            <person name="Gacser A."/>
            <person name="Gabaldon T."/>
        </authorList>
    </citation>
    <scope>NUCLEOTIDE SEQUENCE [LARGE SCALE GENOMIC DNA]</scope>
    <source>
        <strain evidence="5 6">BP57</strain>
    </source>
</reference>
<dbReference type="RefSeq" id="XP_067550810.1">
    <property type="nucleotide sequence ID" value="XM_067695187.1"/>
</dbReference>
<dbReference type="PANTHER" id="PTHR12585:SF69">
    <property type="entry name" value="FI11703P"/>
    <property type="match status" value="1"/>
</dbReference>
<dbReference type="AlphaFoldDB" id="A0A8H7ZJY2"/>
<comment type="subcellular location">
    <subcellularLocation>
        <location evidence="1">Nucleus</location>
    </subcellularLocation>
</comment>
<dbReference type="EMBL" id="JAEOAQ010000001">
    <property type="protein sequence ID" value="KAG5421694.1"/>
    <property type="molecule type" value="Genomic_DNA"/>
</dbReference>
<evidence type="ECO:0000313" key="6">
    <source>
        <dbReference type="Proteomes" id="UP000669133"/>
    </source>
</evidence>
<evidence type="ECO:0000313" key="5">
    <source>
        <dbReference type="EMBL" id="KAG5421694.1"/>
    </source>
</evidence>
<proteinExistence type="predicted"/>
<evidence type="ECO:0000256" key="2">
    <source>
        <dbReference type="ARBA" id="ARBA00023242"/>
    </source>
</evidence>
<dbReference type="GO" id="GO:0008278">
    <property type="term" value="C:cohesin complex"/>
    <property type="evidence" value="ECO:0007669"/>
    <property type="project" value="InterPro"/>
</dbReference>
<gene>
    <name evidence="5" type="ORF">I9W82_000786</name>
</gene>
<dbReference type="OrthoDB" id="5427633at2759"/>
<dbReference type="GO" id="GO:0005634">
    <property type="term" value="C:nucleus"/>
    <property type="evidence" value="ECO:0007669"/>
    <property type="project" value="UniProtKB-SubCell"/>
</dbReference>
<feature type="domain" description="Rad21/Rec8-like protein N-terminal" evidence="4">
    <location>
        <begin position="4"/>
        <end position="100"/>
    </location>
</feature>
<evidence type="ECO:0000256" key="1">
    <source>
        <dbReference type="ARBA" id="ARBA00004123"/>
    </source>
</evidence>
<name>A0A8H7ZJY2_9ASCO</name>
<dbReference type="PANTHER" id="PTHR12585">
    <property type="entry name" value="SCC1 / RAD21 FAMILY MEMBER"/>
    <property type="match status" value="1"/>
</dbReference>
<keyword evidence="2" id="KW-0539">Nucleus</keyword>
<dbReference type="InterPro" id="IPR006910">
    <property type="entry name" value="Rad21_Rec8_N"/>
</dbReference>
<organism evidence="5 6">
    <name type="scientific">Candida metapsilosis</name>
    <dbReference type="NCBI Taxonomy" id="273372"/>
    <lineage>
        <taxon>Eukaryota</taxon>
        <taxon>Fungi</taxon>
        <taxon>Dikarya</taxon>
        <taxon>Ascomycota</taxon>
        <taxon>Saccharomycotina</taxon>
        <taxon>Pichiomycetes</taxon>
        <taxon>Debaryomycetaceae</taxon>
        <taxon>Candida/Lodderomyces clade</taxon>
        <taxon>Candida</taxon>
    </lineage>
</organism>
<evidence type="ECO:0000256" key="3">
    <source>
        <dbReference type="SAM" id="MobiDB-lite"/>
    </source>
</evidence>
<dbReference type="Pfam" id="PF04825">
    <property type="entry name" value="Rad21_Rec8_N"/>
    <property type="match status" value="1"/>
</dbReference>
<dbReference type="GeneID" id="93649415"/>
<dbReference type="Proteomes" id="UP000669133">
    <property type="component" value="Unassembled WGS sequence"/>
</dbReference>
<feature type="region of interest" description="Disordered" evidence="3">
    <location>
        <begin position="240"/>
        <end position="259"/>
    </location>
</feature>
<dbReference type="GO" id="GO:1990414">
    <property type="term" value="P:replication-born double-strand break repair via sister chromatid exchange"/>
    <property type="evidence" value="ECO:0007669"/>
    <property type="project" value="TreeGrafter"/>
</dbReference>
<dbReference type="InterPro" id="IPR039781">
    <property type="entry name" value="Rad21/Rec8-like"/>
</dbReference>
<comment type="caution">
    <text evidence="5">The sequence shown here is derived from an EMBL/GenBank/DDBJ whole genome shotgun (WGS) entry which is preliminary data.</text>
</comment>
<accession>A0A8H7ZJY2</accession>
<protein>
    <recommendedName>
        <fullName evidence="4">Rad21/Rec8-like protein N-terminal domain-containing protein</fullName>
    </recommendedName>
</protein>
<evidence type="ECO:0000259" key="4">
    <source>
        <dbReference type="Pfam" id="PF04825"/>
    </source>
</evidence>
<dbReference type="CDD" id="cd21790">
    <property type="entry name" value="Rad21_Rec8_M_ScRec8p-like"/>
    <property type="match status" value="1"/>
</dbReference>